<dbReference type="EMBL" id="CAUYUJ010009180">
    <property type="protein sequence ID" value="CAK0826053.1"/>
    <property type="molecule type" value="Genomic_DNA"/>
</dbReference>
<gene>
    <name evidence="3" type="ORF">PCOR1329_LOCUS26015</name>
</gene>
<keyword evidence="2" id="KW-0812">Transmembrane</keyword>
<comment type="caution">
    <text evidence="3">The sequence shown here is derived from an EMBL/GenBank/DDBJ whole genome shotgun (WGS) entry which is preliminary data.</text>
</comment>
<sequence length="282" mass="28941">PPSPPPAPLTARSALGAARGRSRRARPRRPPAAATRALEGRRRASPHEVGCRGGLRAARVARRPPAGDVPCSADHECFSNLLAPVCDAGSGKCAASGAFRTTAGSCACGGGAAAGCALRLLGRTAGHAAGCLDACLAWPRCGAVEAVLNRSGRGFDCVLVDVVEADDPRHDLARSSTSACHWRILEDPLADDKLPDSLISAWFLISVVAMFSVMLLTCGVAICCCVRARGSCSGGGPTTLGNSSAPWTRSGRTACATRPGPCGRFLPQPWRLVASAVAEHVG</sequence>
<evidence type="ECO:0000313" key="3">
    <source>
        <dbReference type="EMBL" id="CAK0826053.1"/>
    </source>
</evidence>
<evidence type="ECO:0000256" key="2">
    <source>
        <dbReference type="SAM" id="Phobius"/>
    </source>
</evidence>
<feature type="non-terminal residue" evidence="3">
    <location>
        <position position="1"/>
    </location>
</feature>
<evidence type="ECO:0000313" key="4">
    <source>
        <dbReference type="Proteomes" id="UP001189429"/>
    </source>
</evidence>
<feature type="region of interest" description="Disordered" evidence="1">
    <location>
        <begin position="1"/>
        <end position="49"/>
    </location>
</feature>
<protein>
    <submittedName>
        <fullName evidence="3">Uncharacterized protein</fullName>
    </submittedName>
</protein>
<reference evidence="3" key="1">
    <citation type="submission" date="2023-10" db="EMBL/GenBank/DDBJ databases">
        <authorList>
            <person name="Chen Y."/>
            <person name="Shah S."/>
            <person name="Dougan E. K."/>
            <person name="Thang M."/>
            <person name="Chan C."/>
        </authorList>
    </citation>
    <scope>NUCLEOTIDE SEQUENCE [LARGE SCALE GENOMIC DNA]</scope>
</reference>
<evidence type="ECO:0000256" key="1">
    <source>
        <dbReference type="SAM" id="MobiDB-lite"/>
    </source>
</evidence>
<keyword evidence="4" id="KW-1185">Reference proteome</keyword>
<feature type="compositionally biased region" description="Basic and acidic residues" evidence="1">
    <location>
        <begin position="38"/>
        <end position="49"/>
    </location>
</feature>
<feature type="compositionally biased region" description="Low complexity" evidence="1">
    <location>
        <begin position="9"/>
        <end position="19"/>
    </location>
</feature>
<feature type="compositionally biased region" description="Basic residues" evidence="1">
    <location>
        <begin position="20"/>
        <end position="29"/>
    </location>
</feature>
<keyword evidence="2" id="KW-1133">Transmembrane helix</keyword>
<proteinExistence type="predicted"/>
<dbReference type="Proteomes" id="UP001189429">
    <property type="component" value="Unassembled WGS sequence"/>
</dbReference>
<keyword evidence="2" id="KW-0472">Membrane</keyword>
<name>A0ABN9S2Z3_9DINO</name>
<feature type="transmembrane region" description="Helical" evidence="2">
    <location>
        <begin position="201"/>
        <end position="226"/>
    </location>
</feature>
<accession>A0ABN9S2Z3</accession>
<organism evidence="3 4">
    <name type="scientific">Prorocentrum cordatum</name>
    <dbReference type="NCBI Taxonomy" id="2364126"/>
    <lineage>
        <taxon>Eukaryota</taxon>
        <taxon>Sar</taxon>
        <taxon>Alveolata</taxon>
        <taxon>Dinophyceae</taxon>
        <taxon>Prorocentrales</taxon>
        <taxon>Prorocentraceae</taxon>
        <taxon>Prorocentrum</taxon>
    </lineage>
</organism>